<accession>A0A9X3D1Y2</accession>
<dbReference type="GO" id="GO:0030288">
    <property type="term" value="C:outer membrane-bounded periplasmic space"/>
    <property type="evidence" value="ECO:0007669"/>
    <property type="project" value="TreeGrafter"/>
</dbReference>
<dbReference type="Pfam" id="PF01547">
    <property type="entry name" value="SBP_bac_1"/>
    <property type="match status" value="1"/>
</dbReference>
<evidence type="ECO:0000256" key="1">
    <source>
        <dbReference type="ARBA" id="ARBA00022729"/>
    </source>
</evidence>
<dbReference type="PROSITE" id="PS51257">
    <property type="entry name" value="PROKAR_LIPOPROTEIN"/>
    <property type="match status" value="1"/>
</dbReference>
<keyword evidence="3" id="KW-1185">Reference proteome</keyword>
<dbReference type="Gene3D" id="3.40.190.10">
    <property type="entry name" value="Periplasmic binding protein-like II"/>
    <property type="match status" value="2"/>
</dbReference>
<proteinExistence type="predicted"/>
<dbReference type="SUPFAM" id="SSF53850">
    <property type="entry name" value="Periplasmic binding protein-like II"/>
    <property type="match status" value="1"/>
</dbReference>
<dbReference type="PANTHER" id="PTHR30006:SF25">
    <property type="entry name" value="PHOSPHOGLYCERATE TRANSPORT REGULATORY PROTEIN PGTC"/>
    <property type="match status" value="1"/>
</dbReference>
<keyword evidence="1" id="KW-0732">Signal</keyword>
<sequence>MRSITGRVAALGLIGGLLLTACSGGDGGQGIVPDTSKPSEISADAITKAQAEGEVIVYTNSPDELWDELIPKFEQAYPGIRISPVSLNGPELVQRLLSEKKSGASTADLVIDSSPSTFFGLQDALSDRSSVFDAALPDYAKPWPGLYAISAEPSIIVYNRATFPGEPPKSLADVAAIAPDNRGKLTTYDIDSENGYAQMWTLTKNRDDAWPLFDKLAPSTKYEMNGGSMTQKLAQGEYVAGYFQSGLVRGLLKPNGLDSVLGWSYESDGTTVVPRYTAVVKGAAHANAAALLQDYLLSAPGQTVACSSGLTAVRDDVAEPCGDLSVKSVTDTVGQQNILMVPLDEAMRADKPAFSARLAKAREQ</sequence>
<dbReference type="RefSeq" id="WP_266060266.1">
    <property type="nucleotide sequence ID" value="NZ_JAPKFM010000003.1"/>
</dbReference>
<name>A0A9X3D1Y2_9ACTN</name>
<protein>
    <submittedName>
        <fullName evidence="2">Extracellular solute-binding protein</fullName>
    </submittedName>
</protein>
<evidence type="ECO:0000313" key="3">
    <source>
        <dbReference type="Proteomes" id="UP001143347"/>
    </source>
</evidence>
<comment type="caution">
    <text evidence="2">The sequence shown here is derived from an EMBL/GenBank/DDBJ whole genome shotgun (WGS) entry which is preliminary data.</text>
</comment>
<dbReference type="Proteomes" id="UP001143347">
    <property type="component" value="Unassembled WGS sequence"/>
</dbReference>
<dbReference type="InterPro" id="IPR006059">
    <property type="entry name" value="SBP"/>
</dbReference>
<gene>
    <name evidence="2" type="ORF">OSB52_03845</name>
</gene>
<reference evidence="2" key="1">
    <citation type="submission" date="2022-10" db="EMBL/GenBank/DDBJ databases">
        <title>WGS of marine actinomycetes from Thailand.</title>
        <authorList>
            <person name="Thawai C."/>
        </authorList>
    </citation>
    <scope>NUCLEOTIDE SEQUENCE</scope>
    <source>
        <strain evidence="2">SW21</strain>
    </source>
</reference>
<dbReference type="EMBL" id="JAPKFM010000003">
    <property type="protein sequence ID" value="MCX2963220.1"/>
    <property type="molecule type" value="Genomic_DNA"/>
</dbReference>
<dbReference type="AlphaFoldDB" id="A0A9X3D1Y2"/>
<dbReference type="PANTHER" id="PTHR30006">
    <property type="entry name" value="THIAMINE-BINDING PERIPLASMIC PROTEIN-RELATED"/>
    <property type="match status" value="1"/>
</dbReference>
<organism evidence="2 3">
    <name type="scientific">Gordonia aquimaris</name>
    <dbReference type="NCBI Taxonomy" id="2984863"/>
    <lineage>
        <taxon>Bacteria</taxon>
        <taxon>Bacillati</taxon>
        <taxon>Actinomycetota</taxon>
        <taxon>Actinomycetes</taxon>
        <taxon>Mycobacteriales</taxon>
        <taxon>Gordoniaceae</taxon>
        <taxon>Gordonia</taxon>
    </lineage>
</organism>
<evidence type="ECO:0000313" key="2">
    <source>
        <dbReference type="EMBL" id="MCX2963220.1"/>
    </source>
</evidence>